<evidence type="ECO:0000256" key="9">
    <source>
        <dbReference type="SAM" id="MobiDB-lite"/>
    </source>
</evidence>
<dbReference type="Pfam" id="PF00096">
    <property type="entry name" value="zf-C2H2"/>
    <property type="match status" value="5"/>
</dbReference>
<feature type="region of interest" description="Disordered" evidence="9">
    <location>
        <begin position="197"/>
        <end position="256"/>
    </location>
</feature>
<gene>
    <name evidence="12" type="primary">106085217</name>
</gene>
<comment type="subcellular location">
    <subcellularLocation>
        <location evidence="1">Nucleus</location>
    </subcellularLocation>
</comment>
<evidence type="ECO:0000256" key="5">
    <source>
        <dbReference type="ARBA" id="ARBA00022833"/>
    </source>
</evidence>
<keyword evidence="2 8" id="KW-0479">Metal-binding</keyword>
<dbReference type="SMART" id="SM00355">
    <property type="entry name" value="ZnF_C2H2"/>
    <property type="match status" value="9"/>
</dbReference>
<proteinExistence type="predicted"/>
<dbReference type="Gene3D" id="3.40.1800.20">
    <property type="match status" value="1"/>
</dbReference>
<evidence type="ECO:0000256" key="2">
    <source>
        <dbReference type="ARBA" id="ARBA00022723"/>
    </source>
</evidence>
<dbReference type="PROSITE" id="PS00028">
    <property type="entry name" value="ZINC_FINGER_C2H2_1"/>
    <property type="match status" value="5"/>
</dbReference>
<dbReference type="GO" id="GO:0000978">
    <property type="term" value="F:RNA polymerase II cis-regulatory region sequence-specific DNA binding"/>
    <property type="evidence" value="ECO:0007669"/>
    <property type="project" value="TreeGrafter"/>
</dbReference>
<evidence type="ECO:0000259" key="10">
    <source>
        <dbReference type="PROSITE" id="PS50157"/>
    </source>
</evidence>
<dbReference type="PROSITE" id="PS51915">
    <property type="entry name" value="ZAD"/>
    <property type="match status" value="1"/>
</dbReference>
<evidence type="ECO:0008006" key="14">
    <source>
        <dbReference type="Google" id="ProtNLM"/>
    </source>
</evidence>
<feature type="domain" description="C2H2-type" evidence="10">
    <location>
        <begin position="355"/>
        <end position="382"/>
    </location>
</feature>
<dbReference type="SUPFAM" id="SSF57716">
    <property type="entry name" value="Glucocorticoid receptor-like (DNA-binding domain)"/>
    <property type="match status" value="1"/>
</dbReference>
<feature type="region of interest" description="Disordered" evidence="9">
    <location>
        <begin position="562"/>
        <end position="588"/>
    </location>
</feature>
<dbReference type="GO" id="GO:0000981">
    <property type="term" value="F:DNA-binding transcription factor activity, RNA polymerase II-specific"/>
    <property type="evidence" value="ECO:0007669"/>
    <property type="project" value="TreeGrafter"/>
</dbReference>
<dbReference type="InterPro" id="IPR012934">
    <property type="entry name" value="Znf_AD"/>
</dbReference>
<dbReference type="PANTHER" id="PTHR23226">
    <property type="entry name" value="ZINC FINGER AND SCAN DOMAIN-CONTAINING"/>
    <property type="match status" value="1"/>
</dbReference>
<dbReference type="GO" id="GO:0008270">
    <property type="term" value="F:zinc ion binding"/>
    <property type="evidence" value="ECO:0007669"/>
    <property type="project" value="UniProtKB-UniRule"/>
</dbReference>
<feature type="binding site" evidence="8">
    <location>
        <position position="57"/>
    </location>
    <ligand>
        <name>Zn(2+)</name>
        <dbReference type="ChEBI" id="CHEBI:29105"/>
    </ligand>
</feature>
<evidence type="ECO:0000256" key="7">
    <source>
        <dbReference type="PROSITE-ProRule" id="PRU00042"/>
    </source>
</evidence>
<feature type="binding site" evidence="8">
    <location>
        <position position="54"/>
    </location>
    <ligand>
        <name>Zn(2+)</name>
        <dbReference type="ChEBI" id="CHEBI:29105"/>
    </ligand>
</feature>
<keyword evidence="6" id="KW-0539">Nucleus</keyword>
<dbReference type="Gene3D" id="3.30.160.60">
    <property type="entry name" value="Classic Zinc Finger"/>
    <property type="match status" value="5"/>
</dbReference>
<evidence type="ECO:0000256" key="8">
    <source>
        <dbReference type="PROSITE-ProRule" id="PRU01263"/>
    </source>
</evidence>
<evidence type="ECO:0000259" key="11">
    <source>
        <dbReference type="PROSITE" id="PS51915"/>
    </source>
</evidence>
<feature type="domain" description="C2H2-type" evidence="10">
    <location>
        <begin position="498"/>
        <end position="525"/>
    </location>
</feature>
<dbReference type="FunFam" id="3.30.160.60:FF:000110">
    <property type="entry name" value="Zinc finger protein-like"/>
    <property type="match status" value="1"/>
</dbReference>
<sequence>MVCRLCLKAIPSESVIKLYQDLNCATEALEMVKHIEKYLDIEVRQDDVVSTMICQDCHDHLEEFHKFYQDVKGKQCTLHNNFLEVELKEESHDSRDVDVKNNDDSNKVDGNDKISNVAKEIEQAMFESPIDIMKTEADDEKDEQEVIATDVLDDDVDLDKEDVFADDGVDIDSADLQSSEDDVPLINLKTKKKITLKRKYTTKGTPKEPKERKQRREPRERKEPKEPKERKERKVPKERKEPKEPRKKGERKKNLSAQELIATSMELKCDICQVQVNTWKELRQHFLLAHTRTPYIKCCDTVYEKQRPLADHLQWHKNPDAFKCKMCNEVLSNSRDLTSHISSQHPDNVDILENYECEHCFKQFRNYTIFKNHLRTHSKDKDVECQICNKRCATIYRLRSHIESVHNNVYHHICDICGKKFKSKTAFQKHYEEHQGIVEPAAQCSICEAWLKNRYSLKVHLTIHEKAEFSCDVCGKMFNTKKNLSRHKGYWHRLEKNLKCSYCDKIFREKRNLNEHMATHTETQLYACPHCGKESRSKSNMYVHVKKQHPDEWWKSKQERYNIKPETENTKTTEIENNSITKEVENPQ</sequence>
<name>A0A1I8PTK3_STOCA</name>
<evidence type="ECO:0000256" key="3">
    <source>
        <dbReference type="ARBA" id="ARBA00022737"/>
    </source>
</evidence>
<dbReference type="InterPro" id="IPR036236">
    <property type="entry name" value="Znf_C2H2_sf"/>
</dbReference>
<evidence type="ECO:0000313" key="13">
    <source>
        <dbReference type="Proteomes" id="UP000095300"/>
    </source>
</evidence>
<dbReference type="SMART" id="SM00868">
    <property type="entry name" value="zf-AD"/>
    <property type="match status" value="1"/>
</dbReference>
<dbReference type="PANTHER" id="PTHR23226:SF416">
    <property type="entry name" value="FI01424P"/>
    <property type="match status" value="1"/>
</dbReference>
<organism evidence="12 13">
    <name type="scientific">Stomoxys calcitrans</name>
    <name type="common">Stable fly</name>
    <name type="synonym">Conops calcitrans</name>
    <dbReference type="NCBI Taxonomy" id="35570"/>
    <lineage>
        <taxon>Eukaryota</taxon>
        <taxon>Metazoa</taxon>
        <taxon>Ecdysozoa</taxon>
        <taxon>Arthropoda</taxon>
        <taxon>Hexapoda</taxon>
        <taxon>Insecta</taxon>
        <taxon>Pterygota</taxon>
        <taxon>Neoptera</taxon>
        <taxon>Endopterygota</taxon>
        <taxon>Diptera</taxon>
        <taxon>Brachycera</taxon>
        <taxon>Muscomorpha</taxon>
        <taxon>Muscoidea</taxon>
        <taxon>Muscidae</taxon>
        <taxon>Stomoxys</taxon>
    </lineage>
</organism>
<feature type="domain" description="C2H2-type" evidence="10">
    <location>
        <begin position="526"/>
        <end position="552"/>
    </location>
</feature>
<feature type="binding site" evidence="8">
    <location>
        <position position="3"/>
    </location>
    <ligand>
        <name>Zn(2+)</name>
        <dbReference type="ChEBI" id="CHEBI:29105"/>
    </ligand>
</feature>
<feature type="domain" description="ZAD" evidence="11">
    <location>
        <begin position="1"/>
        <end position="81"/>
    </location>
</feature>
<feature type="domain" description="C2H2-type" evidence="10">
    <location>
        <begin position="469"/>
        <end position="497"/>
    </location>
</feature>
<accession>A0A1I8PTK3</accession>
<evidence type="ECO:0000256" key="1">
    <source>
        <dbReference type="ARBA" id="ARBA00004123"/>
    </source>
</evidence>
<feature type="domain" description="C2H2-type" evidence="10">
    <location>
        <begin position="322"/>
        <end position="350"/>
    </location>
</feature>
<feature type="compositionally biased region" description="Basic and acidic residues" evidence="9">
    <location>
        <begin position="217"/>
        <end position="232"/>
    </location>
</feature>
<keyword evidence="3" id="KW-0677">Repeat</keyword>
<dbReference type="Proteomes" id="UP000095300">
    <property type="component" value="Unassembled WGS sequence"/>
</dbReference>
<evidence type="ECO:0000256" key="6">
    <source>
        <dbReference type="ARBA" id="ARBA00023242"/>
    </source>
</evidence>
<keyword evidence="13" id="KW-1185">Reference proteome</keyword>
<dbReference type="AlphaFoldDB" id="A0A1I8PTK3"/>
<dbReference type="PROSITE" id="PS50157">
    <property type="entry name" value="ZINC_FINGER_C2H2_2"/>
    <property type="match status" value="6"/>
</dbReference>
<dbReference type="InterPro" id="IPR013087">
    <property type="entry name" value="Znf_C2H2_type"/>
</dbReference>
<dbReference type="OrthoDB" id="3437960at2759"/>
<feature type="compositionally biased region" description="Basic and acidic residues" evidence="9">
    <location>
        <begin position="562"/>
        <end position="574"/>
    </location>
</feature>
<feature type="domain" description="C2H2-type" evidence="10">
    <location>
        <begin position="412"/>
        <end position="439"/>
    </location>
</feature>
<evidence type="ECO:0000256" key="4">
    <source>
        <dbReference type="ARBA" id="ARBA00022771"/>
    </source>
</evidence>
<dbReference type="EnsemblMetazoa" id="SCAU010962-RB">
    <property type="protein sequence ID" value="SCAU010962-PB"/>
    <property type="gene ID" value="SCAU010962"/>
</dbReference>
<keyword evidence="4 7" id="KW-0863">Zinc-finger</keyword>
<dbReference type="Pfam" id="PF07776">
    <property type="entry name" value="zf-AD"/>
    <property type="match status" value="1"/>
</dbReference>
<evidence type="ECO:0000313" key="12">
    <source>
        <dbReference type="EnsemblMetazoa" id="SCAU010962-PB"/>
    </source>
</evidence>
<keyword evidence="5 8" id="KW-0862">Zinc</keyword>
<dbReference type="SUPFAM" id="SSF57667">
    <property type="entry name" value="beta-beta-alpha zinc fingers"/>
    <property type="match status" value="3"/>
</dbReference>
<feature type="binding site" evidence="8">
    <location>
        <position position="6"/>
    </location>
    <ligand>
        <name>Zn(2+)</name>
        <dbReference type="ChEBI" id="CHEBI:29105"/>
    </ligand>
</feature>
<dbReference type="VEuPathDB" id="VectorBase:SCAU010962"/>
<reference evidence="12" key="1">
    <citation type="submission" date="2020-05" db="UniProtKB">
        <authorList>
            <consortium name="EnsemblMetazoa"/>
        </authorList>
    </citation>
    <scope>IDENTIFICATION</scope>
    <source>
        <strain evidence="12">USDA</strain>
    </source>
</reference>
<dbReference type="GO" id="GO:0005634">
    <property type="term" value="C:nucleus"/>
    <property type="evidence" value="ECO:0007669"/>
    <property type="project" value="UniProtKB-SubCell"/>
</dbReference>
<protein>
    <recommendedName>
        <fullName evidence="14">Transcription factor grauzone</fullName>
    </recommendedName>
</protein>